<name>A0ABS2BZK0_9PSED</name>
<sequence length="109" mass="11830">MSPLAQAKAWLSDEKPSKEEIQQSVDNLCHQVARPPSGVTVEQLEAAIAHLMKSIGKDLSEVVLPEAPPKASLDLSPLGASEGEALPSLTCAERRQRFEELKTDLRAPF</sequence>
<protein>
    <submittedName>
        <fullName evidence="1">Uncharacterized protein</fullName>
    </submittedName>
</protein>
<dbReference type="RefSeq" id="WP_203584826.1">
    <property type="nucleotide sequence ID" value="NZ_JACOPV010000009.1"/>
</dbReference>
<keyword evidence="2" id="KW-1185">Reference proteome</keyword>
<reference evidence="1 2" key="1">
    <citation type="submission" date="2020-08" db="EMBL/GenBank/DDBJ databases">
        <title>Description of novel Pseudomonas species.</title>
        <authorList>
            <person name="Duman M."/>
            <person name="Mulet M."/>
            <person name="Altun S."/>
            <person name="Saticioglu I.B."/>
            <person name="Lalucat J."/>
            <person name="Garcia-Valdes E."/>
        </authorList>
    </citation>
    <scope>NUCLEOTIDE SEQUENCE [LARGE SCALE GENOMIC DNA]</scope>
    <source>
        <strain evidence="1 2">P66</strain>
    </source>
</reference>
<dbReference type="Proteomes" id="UP000745663">
    <property type="component" value="Unassembled WGS sequence"/>
</dbReference>
<proteinExistence type="predicted"/>
<evidence type="ECO:0000313" key="1">
    <source>
        <dbReference type="EMBL" id="MBM5458905.1"/>
    </source>
</evidence>
<comment type="caution">
    <text evidence="1">The sequence shown here is derived from an EMBL/GenBank/DDBJ whole genome shotgun (WGS) entry which is preliminary data.</text>
</comment>
<accession>A0ABS2BZK0</accession>
<evidence type="ECO:0000313" key="2">
    <source>
        <dbReference type="Proteomes" id="UP000745663"/>
    </source>
</evidence>
<dbReference type="EMBL" id="JACOPV010000009">
    <property type="protein sequence ID" value="MBM5458905.1"/>
    <property type="molecule type" value="Genomic_DNA"/>
</dbReference>
<organism evidence="1 2">
    <name type="scientific">Pseudomonas arcuscaelestis</name>
    <dbReference type="NCBI Taxonomy" id="2710591"/>
    <lineage>
        <taxon>Bacteria</taxon>
        <taxon>Pseudomonadati</taxon>
        <taxon>Pseudomonadota</taxon>
        <taxon>Gammaproteobacteria</taxon>
        <taxon>Pseudomonadales</taxon>
        <taxon>Pseudomonadaceae</taxon>
        <taxon>Pseudomonas</taxon>
    </lineage>
</organism>
<gene>
    <name evidence="1" type="ORF">H8F21_15165</name>
</gene>